<reference evidence="2" key="1">
    <citation type="submission" date="2019-06" db="EMBL/GenBank/DDBJ databases">
        <title>Complete genome sequence of Methylogaea oryzae strain JCM16910.</title>
        <authorList>
            <person name="Asakawa S."/>
        </authorList>
    </citation>
    <scope>NUCLEOTIDE SEQUENCE</scope>
    <source>
        <strain evidence="2">E10</strain>
    </source>
</reference>
<proteinExistence type="predicted"/>
<evidence type="ECO:0000313" key="2">
    <source>
        <dbReference type="EMBL" id="BBL72821.1"/>
    </source>
</evidence>
<dbReference type="RefSeq" id="WP_054773468.1">
    <property type="nucleotide sequence ID" value="NZ_AP019782.1"/>
</dbReference>
<dbReference type="KEGG" id="moz:MoryE10_34270"/>
<sequence>MNVNLHIERLILEGLDLPPGQKRLLHAAVEAELARLLSEGGLSSPLTGGGAMPSLAGPSMQFQAGSSPSALGRQIAGALYRGIGS</sequence>
<dbReference type="AlphaFoldDB" id="A0A8D5AJV4"/>
<protein>
    <submittedName>
        <fullName evidence="2">Uncharacterized protein</fullName>
    </submittedName>
</protein>
<accession>A0A8D5AJV4</accession>
<dbReference type="EMBL" id="AP019782">
    <property type="protein sequence ID" value="BBL72821.1"/>
    <property type="molecule type" value="Genomic_DNA"/>
</dbReference>
<feature type="region of interest" description="Disordered" evidence="1">
    <location>
        <begin position="48"/>
        <end position="67"/>
    </location>
</feature>
<dbReference type="Proteomes" id="UP000824988">
    <property type="component" value="Chromosome"/>
</dbReference>
<keyword evidence="3" id="KW-1185">Reference proteome</keyword>
<gene>
    <name evidence="2" type="ORF">MoryE10_34270</name>
</gene>
<name>A0A8D5AJV4_9GAMM</name>
<evidence type="ECO:0000256" key="1">
    <source>
        <dbReference type="SAM" id="MobiDB-lite"/>
    </source>
</evidence>
<organism evidence="2 3">
    <name type="scientific">Methylogaea oryzae</name>
    <dbReference type="NCBI Taxonomy" id="1295382"/>
    <lineage>
        <taxon>Bacteria</taxon>
        <taxon>Pseudomonadati</taxon>
        <taxon>Pseudomonadota</taxon>
        <taxon>Gammaproteobacteria</taxon>
        <taxon>Methylococcales</taxon>
        <taxon>Methylococcaceae</taxon>
        <taxon>Methylogaea</taxon>
    </lineage>
</organism>
<evidence type="ECO:0000313" key="3">
    <source>
        <dbReference type="Proteomes" id="UP000824988"/>
    </source>
</evidence>